<dbReference type="InterPro" id="IPR000566">
    <property type="entry name" value="Lipocln_cytosolic_FA-bd_dom"/>
</dbReference>
<dbReference type="RefSeq" id="WP_211871636.1">
    <property type="nucleotide sequence ID" value="NZ_JAAEDI010000036.1"/>
</dbReference>
<keyword evidence="2" id="KW-0449">Lipoprotein</keyword>
<name>A0ABS5EPN4_9PROT</name>
<sequence>MRRLILALPLLFAACAPEPGPGTPRTVGTVDLQRYVGTWYEVARFPTSFQDGARLRCEAVTATYTARPDGRIGVVNRCRNALENGEEKVAEGVAYSASPGNDRLRVSFFWPFYGDYWVIGLDPEYRWAVVGAPGRDYLWVLSRTPQMAPAAFDAAVAIAAREGFDTGRLQRTAQPGG</sequence>
<dbReference type="CDD" id="cd19438">
    <property type="entry name" value="lipocalin_Blc-like"/>
    <property type="match status" value="1"/>
</dbReference>
<dbReference type="InterPro" id="IPR022271">
    <property type="entry name" value="Lipocalin_ApoD"/>
</dbReference>
<keyword evidence="2" id="KW-0998">Cell outer membrane</keyword>
<dbReference type="InterPro" id="IPR047202">
    <property type="entry name" value="Lipocalin_Blc-like_dom"/>
</dbReference>
<dbReference type="PRINTS" id="PR01171">
    <property type="entry name" value="BCTLIPOCALIN"/>
</dbReference>
<evidence type="ECO:0000256" key="2">
    <source>
        <dbReference type="PIRNR" id="PIRNR036893"/>
    </source>
</evidence>
<dbReference type="PROSITE" id="PS51257">
    <property type="entry name" value="PROKAR_LIPOPROTEIN"/>
    <property type="match status" value="1"/>
</dbReference>
<dbReference type="Proteomes" id="UP000698752">
    <property type="component" value="Unassembled WGS sequence"/>
</dbReference>
<evidence type="ECO:0000259" key="3">
    <source>
        <dbReference type="Pfam" id="PF08212"/>
    </source>
</evidence>
<accession>A0ABS5EPN4</accession>
<keyword evidence="5" id="KW-1185">Reference proteome</keyword>
<protein>
    <recommendedName>
        <fullName evidence="2">Outer membrane lipoprotein Blc</fullName>
    </recommendedName>
</protein>
<dbReference type="InterPro" id="IPR022272">
    <property type="entry name" value="Lipocalin_CS"/>
</dbReference>
<dbReference type="PANTHER" id="PTHR10612:SF34">
    <property type="entry name" value="APOLIPOPROTEIN D"/>
    <property type="match status" value="1"/>
</dbReference>
<comment type="subunit">
    <text evidence="2">Homodimer.</text>
</comment>
<dbReference type="Pfam" id="PF08212">
    <property type="entry name" value="Lipocalin_2"/>
    <property type="match status" value="1"/>
</dbReference>
<organism evidence="4 5">
    <name type="scientific">Neoroseomonas terrae</name>
    <dbReference type="NCBI Taxonomy" id="424799"/>
    <lineage>
        <taxon>Bacteria</taxon>
        <taxon>Pseudomonadati</taxon>
        <taxon>Pseudomonadota</taxon>
        <taxon>Alphaproteobacteria</taxon>
        <taxon>Acetobacterales</taxon>
        <taxon>Acetobacteraceae</taxon>
        <taxon>Neoroseomonas</taxon>
    </lineage>
</organism>
<dbReference type="PROSITE" id="PS00213">
    <property type="entry name" value="LIPOCALIN"/>
    <property type="match status" value="1"/>
</dbReference>
<dbReference type="InterPro" id="IPR002446">
    <property type="entry name" value="Lipocalin_bac"/>
</dbReference>
<evidence type="ECO:0000256" key="1">
    <source>
        <dbReference type="ARBA" id="ARBA00006889"/>
    </source>
</evidence>
<dbReference type="PANTHER" id="PTHR10612">
    <property type="entry name" value="APOLIPOPROTEIN D"/>
    <property type="match status" value="1"/>
</dbReference>
<dbReference type="EMBL" id="JAAEDI010000036">
    <property type="protein sequence ID" value="MBR0652925.1"/>
    <property type="molecule type" value="Genomic_DNA"/>
</dbReference>
<comment type="similarity">
    <text evidence="1 2">Belongs to the calycin superfamily. Lipocalin family.</text>
</comment>
<comment type="function">
    <text evidence="2">Involved in the storage or transport of lipids necessary for membrane maintenance under stressful conditions. Displays a binding preference for lysophospholipids.</text>
</comment>
<keyword evidence="2" id="KW-0472">Membrane</keyword>
<dbReference type="Gene3D" id="2.40.128.20">
    <property type="match status" value="1"/>
</dbReference>
<dbReference type="SUPFAM" id="SSF50814">
    <property type="entry name" value="Lipocalins"/>
    <property type="match status" value="1"/>
</dbReference>
<feature type="domain" description="Lipocalin/cytosolic fatty-acid binding" evidence="3">
    <location>
        <begin position="30"/>
        <end position="174"/>
    </location>
</feature>
<reference evidence="5" key="1">
    <citation type="journal article" date="2021" name="Syst. Appl. Microbiol.">
        <title>Roseomonas hellenica sp. nov., isolated from roots of wild-growing Alkanna tinctoria.</title>
        <authorList>
            <person name="Rat A."/>
            <person name="Naranjo H.D."/>
            <person name="Lebbe L."/>
            <person name="Cnockaert M."/>
            <person name="Krigas N."/>
            <person name="Grigoriadou K."/>
            <person name="Maloupa E."/>
            <person name="Willems A."/>
        </authorList>
    </citation>
    <scope>NUCLEOTIDE SEQUENCE [LARGE SCALE GENOMIC DNA]</scope>
    <source>
        <strain evidence="5">LMG 31159</strain>
    </source>
</reference>
<comment type="subcellular location">
    <subcellularLocation>
        <location evidence="2">Cell outer membrane</location>
    </subcellularLocation>
</comment>
<gene>
    <name evidence="4" type="ORF">GXW78_24940</name>
</gene>
<comment type="caution">
    <text evidence="4">The sequence shown here is derived from an EMBL/GenBank/DDBJ whole genome shotgun (WGS) entry which is preliminary data.</text>
</comment>
<evidence type="ECO:0000313" key="4">
    <source>
        <dbReference type="EMBL" id="MBR0652925.1"/>
    </source>
</evidence>
<keyword evidence="2" id="KW-0446">Lipid-binding</keyword>
<dbReference type="PIRSF" id="PIRSF036893">
    <property type="entry name" value="Lipocalin_ApoD"/>
    <property type="match status" value="1"/>
</dbReference>
<evidence type="ECO:0000313" key="5">
    <source>
        <dbReference type="Proteomes" id="UP000698752"/>
    </source>
</evidence>
<dbReference type="InterPro" id="IPR012674">
    <property type="entry name" value="Calycin"/>
</dbReference>
<proteinExistence type="inferred from homology"/>